<dbReference type="Proteomes" id="UP000034954">
    <property type="component" value="Unassembled WGS sequence"/>
</dbReference>
<comment type="caution">
    <text evidence="1">The sequence shown here is derived from an EMBL/GenBank/DDBJ whole genome shotgun (WGS) entry which is preliminary data.</text>
</comment>
<sequence length="37" mass="4234">MIDTHCIRRKVRHAASGYFDANTLNRTAKILSDDITE</sequence>
<name>A0A0M2UZV3_9BACT</name>
<protein>
    <submittedName>
        <fullName evidence="1">Uncharacterized protein</fullName>
    </submittedName>
</protein>
<keyword evidence="2" id="KW-1185">Reference proteome</keyword>
<reference evidence="1 2" key="1">
    <citation type="journal article" date="2013" name="BMC Microbiol.">
        <title>Identification of the type II cytochrome c maturation pathway in anammox bacteria by comparative genomics.</title>
        <authorList>
            <person name="Ferousi C."/>
            <person name="Speth D.R."/>
            <person name="Reimann J."/>
            <person name="Op den Camp H.J."/>
            <person name="Allen J.W."/>
            <person name="Keltjens J.T."/>
            <person name="Jetten M.S."/>
        </authorList>
    </citation>
    <scope>NUCLEOTIDE SEQUENCE [LARGE SCALE GENOMIC DNA]</scope>
    <source>
        <strain evidence="1">RU1</strain>
    </source>
</reference>
<evidence type="ECO:0000313" key="2">
    <source>
        <dbReference type="Proteomes" id="UP000034954"/>
    </source>
</evidence>
<gene>
    <name evidence="1" type="ORF">BROFUL_01296</name>
</gene>
<accession>A0A0M2UZV3</accession>
<proteinExistence type="predicted"/>
<dbReference type="AlphaFoldDB" id="A0A0M2UZV3"/>
<dbReference type="EMBL" id="LAQJ01000136">
    <property type="protein sequence ID" value="KKO20024.1"/>
    <property type="molecule type" value="Genomic_DNA"/>
</dbReference>
<evidence type="ECO:0000313" key="1">
    <source>
        <dbReference type="EMBL" id="KKO20024.1"/>
    </source>
</evidence>
<organism evidence="1 2">
    <name type="scientific">Candidatus Brocadia fulgida</name>
    <dbReference type="NCBI Taxonomy" id="380242"/>
    <lineage>
        <taxon>Bacteria</taxon>
        <taxon>Pseudomonadati</taxon>
        <taxon>Planctomycetota</taxon>
        <taxon>Candidatus Brocadiia</taxon>
        <taxon>Candidatus Brocadiales</taxon>
        <taxon>Candidatus Brocadiaceae</taxon>
        <taxon>Candidatus Brocadia</taxon>
    </lineage>
</organism>